<evidence type="ECO:0000259" key="6">
    <source>
        <dbReference type="Pfam" id="PF07992"/>
    </source>
</evidence>
<sequence length="381" mass="40052">MPRIRVAIVGCGFAGLAAARRLAAAPGVEVTVFNPRPELYNYPVLPRHLVDPVPRALLAVPLAPLLPGVRLRSERVEAVDAPARRVETASGTTAWDFLILAVGVRARTLPRGERTPLVFPKSERHLARLRGELEQLAAERRSGLVCIVGGGLTGIEFAAAVRARLDDAARRHRRRPDAFRVLLLERGARLAPDCSPALAARLAAALAAAGVGVRTGCAVHGIEGRRIETEAGALEADITLCCAGAEPDLRLGLAGLDAGADGIACTAGLVAQGSDAVLVAGDIARPRSPAPAPPRRAAHARRQGAHAAANVLRLAAGRAPRPYRPRALPTAVYLGPRRGLVALGPLCLGGSAAARTKHWLERDHFRHAVPSIAGGEGWMPW</sequence>
<dbReference type="PANTHER" id="PTHR42913:SF3">
    <property type="entry name" value="64 KDA MITOCHONDRIAL NADH DEHYDROGENASE (EUROFUNG)"/>
    <property type="match status" value="1"/>
</dbReference>
<dbReference type="Gene3D" id="3.50.50.100">
    <property type="match status" value="1"/>
</dbReference>
<feature type="domain" description="FAD/NAD(P)-binding" evidence="6">
    <location>
        <begin position="5"/>
        <end position="304"/>
    </location>
</feature>
<dbReference type="EMBL" id="RJVI01000002">
    <property type="protein sequence ID" value="ROR32897.1"/>
    <property type="molecule type" value="Genomic_DNA"/>
</dbReference>
<accession>A0A3N1Y6G1</accession>
<dbReference type="InterPro" id="IPR051169">
    <property type="entry name" value="NADH-Q_oxidoreductase"/>
</dbReference>
<dbReference type="GO" id="GO:0019646">
    <property type="term" value="P:aerobic electron transport chain"/>
    <property type="evidence" value="ECO:0007669"/>
    <property type="project" value="TreeGrafter"/>
</dbReference>
<evidence type="ECO:0000256" key="3">
    <source>
        <dbReference type="ARBA" id="ARBA00022630"/>
    </source>
</evidence>
<evidence type="ECO:0000256" key="1">
    <source>
        <dbReference type="ARBA" id="ARBA00001974"/>
    </source>
</evidence>
<gene>
    <name evidence="7" type="ORF">EDC57_2112</name>
</gene>
<keyword evidence="8" id="KW-1185">Reference proteome</keyword>
<comment type="cofactor">
    <cofactor evidence="1">
        <name>FAD</name>
        <dbReference type="ChEBI" id="CHEBI:57692"/>
    </cofactor>
</comment>
<dbReference type="AlphaFoldDB" id="A0A3N1Y6G1"/>
<organism evidence="7 8">
    <name type="scientific">Inmirania thermothiophila</name>
    <dbReference type="NCBI Taxonomy" id="1750597"/>
    <lineage>
        <taxon>Bacteria</taxon>
        <taxon>Pseudomonadati</taxon>
        <taxon>Pseudomonadota</taxon>
        <taxon>Gammaproteobacteria</taxon>
        <taxon>Chromatiales</taxon>
        <taxon>Ectothiorhodospiraceae</taxon>
        <taxon>Inmirania</taxon>
    </lineage>
</organism>
<name>A0A3N1Y6G1_9GAMM</name>
<proteinExistence type="inferred from homology"/>
<dbReference type="PRINTS" id="PR00368">
    <property type="entry name" value="FADPNR"/>
</dbReference>
<dbReference type="Pfam" id="PF07992">
    <property type="entry name" value="Pyr_redox_2"/>
    <property type="match status" value="1"/>
</dbReference>
<keyword evidence="5" id="KW-0560">Oxidoreductase</keyword>
<dbReference type="RefSeq" id="WP_170165110.1">
    <property type="nucleotide sequence ID" value="NZ_RJVI01000002.1"/>
</dbReference>
<dbReference type="PRINTS" id="PR00411">
    <property type="entry name" value="PNDRDTASEI"/>
</dbReference>
<evidence type="ECO:0000313" key="8">
    <source>
        <dbReference type="Proteomes" id="UP000276634"/>
    </source>
</evidence>
<reference evidence="7 8" key="1">
    <citation type="submission" date="2018-11" db="EMBL/GenBank/DDBJ databases">
        <title>Genomic Encyclopedia of Type Strains, Phase IV (KMG-IV): sequencing the most valuable type-strain genomes for metagenomic binning, comparative biology and taxonomic classification.</title>
        <authorList>
            <person name="Goeker M."/>
        </authorList>
    </citation>
    <scope>NUCLEOTIDE SEQUENCE [LARGE SCALE GENOMIC DNA]</scope>
    <source>
        <strain evidence="7 8">DSM 100275</strain>
    </source>
</reference>
<dbReference type="PANTHER" id="PTHR42913">
    <property type="entry name" value="APOPTOSIS-INDUCING FACTOR 1"/>
    <property type="match status" value="1"/>
</dbReference>
<keyword evidence="4" id="KW-0274">FAD</keyword>
<evidence type="ECO:0000256" key="2">
    <source>
        <dbReference type="ARBA" id="ARBA00005272"/>
    </source>
</evidence>
<dbReference type="SUPFAM" id="SSF51905">
    <property type="entry name" value="FAD/NAD(P)-binding domain"/>
    <property type="match status" value="1"/>
</dbReference>
<dbReference type="Proteomes" id="UP000276634">
    <property type="component" value="Unassembled WGS sequence"/>
</dbReference>
<evidence type="ECO:0000256" key="5">
    <source>
        <dbReference type="ARBA" id="ARBA00023002"/>
    </source>
</evidence>
<comment type="similarity">
    <text evidence="2">Belongs to the NADH dehydrogenase family.</text>
</comment>
<protein>
    <submittedName>
        <fullName evidence="7">NADH dehydrogenase</fullName>
    </submittedName>
</protein>
<evidence type="ECO:0000313" key="7">
    <source>
        <dbReference type="EMBL" id="ROR32897.1"/>
    </source>
</evidence>
<dbReference type="InterPro" id="IPR023753">
    <property type="entry name" value="FAD/NAD-binding_dom"/>
</dbReference>
<keyword evidence="3" id="KW-0285">Flavoprotein</keyword>
<comment type="caution">
    <text evidence="7">The sequence shown here is derived from an EMBL/GenBank/DDBJ whole genome shotgun (WGS) entry which is preliminary data.</text>
</comment>
<evidence type="ECO:0000256" key="4">
    <source>
        <dbReference type="ARBA" id="ARBA00022827"/>
    </source>
</evidence>
<dbReference type="InterPro" id="IPR036188">
    <property type="entry name" value="FAD/NAD-bd_sf"/>
</dbReference>
<dbReference type="GO" id="GO:0003955">
    <property type="term" value="F:NAD(P)H dehydrogenase (quinone) activity"/>
    <property type="evidence" value="ECO:0007669"/>
    <property type="project" value="TreeGrafter"/>
</dbReference>